<keyword evidence="6" id="KW-1185">Reference proteome</keyword>
<dbReference type="PROSITE" id="PS50118">
    <property type="entry name" value="HMG_BOX_2"/>
    <property type="match status" value="1"/>
</dbReference>
<evidence type="ECO:0000313" key="5">
    <source>
        <dbReference type="EMBL" id="KAG7096569.1"/>
    </source>
</evidence>
<dbReference type="AlphaFoldDB" id="A0A9P8AC53"/>
<dbReference type="RefSeq" id="XP_043013039.1">
    <property type="nucleotide sequence ID" value="XM_043148440.1"/>
</dbReference>
<evidence type="ECO:0000256" key="1">
    <source>
        <dbReference type="ARBA" id="ARBA00023125"/>
    </source>
</evidence>
<organism evidence="5 6">
    <name type="scientific">Marasmius oreades</name>
    <name type="common">fairy-ring Marasmius</name>
    <dbReference type="NCBI Taxonomy" id="181124"/>
    <lineage>
        <taxon>Eukaryota</taxon>
        <taxon>Fungi</taxon>
        <taxon>Dikarya</taxon>
        <taxon>Basidiomycota</taxon>
        <taxon>Agaricomycotina</taxon>
        <taxon>Agaricomycetes</taxon>
        <taxon>Agaricomycetidae</taxon>
        <taxon>Agaricales</taxon>
        <taxon>Marasmiineae</taxon>
        <taxon>Marasmiaceae</taxon>
        <taxon>Marasmius</taxon>
    </lineage>
</organism>
<protein>
    <recommendedName>
        <fullName evidence="4">HMG box domain-containing protein</fullName>
    </recommendedName>
</protein>
<proteinExistence type="predicted"/>
<dbReference type="EMBL" id="CM032182">
    <property type="protein sequence ID" value="KAG7096569.1"/>
    <property type="molecule type" value="Genomic_DNA"/>
</dbReference>
<evidence type="ECO:0000256" key="3">
    <source>
        <dbReference type="SAM" id="MobiDB-lite"/>
    </source>
</evidence>
<dbReference type="InterPro" id="IPR036910">
    <property type="entry name" value="HMG_box_dom_sf"/>
</dbReference>
<feature type="compositionally biased region" description="Low complexity" evidence="3">
    <location>
        <begin position="169"/>
        <end position="182"/>
    </location>
</feature>
<feature type="compositionally biased region" description="Basic and acidic residues" evidence="3">
    <location>
        <begin position="240"/>
        <end position="252"/>
    </location>
</feature>
<feature type="region of interest" description="Disordered" evidence="3">
    <location>
        <begin position="144"/>
        <end position="261"/>
    </location>
</feature>
<dbReference type="GO" id="GO:0005634">
    <property type="term" value="C:nucleus"/>
    <property type="evidence" value="ECO:0007669"/>
    <property type="project" value="UniProtKB-UniRule"/>
</dbReference>
<dbReference type="PANTHER" id="PTHR48112">
    <property type="entry name" value="HIGH MOBILITY GROUP PROTEIN DSP1"/>
    <property type="match status" value="1"/>
</dbReference>
<dbReference type="InterPro" id="IPR050342">
    <property type="entry name" value="HMGB"/>
</dbReference>
<sequence>MTDAVLEAARANYTKGLQSVIDAMRQCSEYAETYMAVLNDPESAPHAVNGTLKRKRGKGKDADEEAGGKRKRVKDPNAPKRPASSYIIFQNNVRQALKQKHPDLSPSELRTLISQEWSTLKDEDKEHYKKEAEAAKVKYTAQKAAYAARSPEEVAAPAVDTAKEKAKRGSSATKKAKSAAKVVSRESTAEPDPVPVQQQTSSAAISDDSSEEAVSEEEVEEVEDEVEDDEDEDEEEEEEPAPKKTKVIEKPILRQSGKKSK</sequence>
<dbReference type="OrthoDB" id="1919336at2759"/>
<feature type="DNA-binding region" description="HMG box" evidence="2">
    <location>
        <begin position="79"/>
        <end position="147"/>
    </location>
</feature>
<dbReference type="PANTHER" id="PTHR48112:SF22">
    <property type="entry name" value="MITOCHONDRIAL TRANSCRIPTION FACTOR A, ISOFORM B"/>
    <property type="match status" value="1"/>
</dbReference>
<dbReference type="GeneID" id="66073066"/>
<dbReference type="SMART" id="SM00398">
    <property type="entry name" value="HMG"/>
    <property type="match status" value="1"/>
</dbReference>
<keyword evidence="1 2" id="KW-0238">DNA-binding</keyword>
<accession>A0A9P8AC53</accession>
<evidence type="ECO:0000313" key="6">
    <source>
        <dbReference type="Proteomes" id="UP001049176"/>
    </source>
</evidence>
<feature type="region of interest" description="Disordered" evidence="3">
    <location>
        <begin position="41"/>
        <end position="85"/>
    </location>
</feature>
<name>A0A9P8AC53_9AGAR</name>
<reference evidence="5" key="1">
    <citation type="journal article" date="2021" name="Genome Biol. Evol.">
        <title>The assembled and annotated genome of the fairy-ring fungus Marasmius oreades.</title>
        <authorList>
            <person name="Hiltunen M."/>
            <person name="Ament-Velasquez S.L."/>
            <person name="Johannesson H."/>
        </authorList>
    </citation>
    <scope>NUCLEOTIDE SEQUENCE</scope>
    <source>
        <strain evidence="5">03SP1</strain>
    </source>
</reference>
<feature type="compositionally biased region" description="Acidic residues" evidence="3">
    <location>
        <begin position="208"/>
        <end position="239"/>
    </location>
</feature>
<dbReference type="KEGG" id="more:E1B28_003990"/>
<dbReference type="GO" id="GO:0003677">
    <property type="term" value="F:DNA binding"/>
    <property type="evidence" value="ECO:0007669"/>
    <property type="project" value="UniProtKB-UniRule"/>
</dbReference>
<dbReference type="Proteomes" id="UP001049176">
    <property type="component" value="Chromosome 2"/>
</dbReference>
<comment type="caution">
    <text evidence="5">The sequence shown here is derived from an EMBL/GenBank/DDBJ whole genome shotgun (WGS) entry which is preliminary data.</text>
</comment>
<keyword evidence="2" id="KW-0539">Nucleus</keyword>
<dbReference type="InterPro" id="IPR009071">
    <property type="entry name" value="HMG_box_dom"/>
</dbReference>
<dbReference type="SUPFAM" id="SSF47095">
    <property type="entry name" value="HMG-box"/>
    <property type="match status" value="1"/>
</dbReference>
<dbReference type="Pfam" id="PF00505">
    <property type="entry name" value="HMG_box"/>
    <property type="match status" value="1"/>
</dbReference>
<gene>
    <name evidence="5" type="ORF">E1B28_003990</name>
</gene>
<feature type="domain" description="HMG box" evidence="4">
    <location>
        <begin position="79"/>
        <end position="147"/>
    </location>
</feature>
<evidence type="ECO:0000259" key="4">
    <source>
        <dbReference type="PROSITE" id="PS50118"/>
    </source>
</evidence>
<dbReference type="Gene3D" id="1.10.30.10">
    <property type="entry name" value="High mobility group box domain"/>
    <property type="match status" value="1"/>
</dbReference>
<evidence type="ECO:0000256" key="2">
    <source>
        <dbReference type="PROSITE-ProRule" id="PRU00267"/>
    </source>
</evidence>